<evidence type="ECO:0000256" key="7">
    <source>
        <dbReference type="ARBA" id="ARBA00023235"/>
    </source>
</evidence>
<comment type="catalytic activity">
    <reaction evidence="1">
        <text>ATP-independent breakage of single-stranded DNA, followed by passage and rejoining.</text>
        <dbReference type="EC" id="5.6.2.1"/>
    </reaction>
</comment>
<dbReference type="Pfam" id="PF02919">
    <property type="entry name" value="Topoisom_I_N"/>
    <property type="match status" value="1"/>
</dbReference>
<dbReference type="Gene3D" id="3.90.15.10">
    <property type="entry name" value="Topoisomerase I, Chain A, domain 3"/>
    <property type="match status" value="1"/>
</dbReference>
<dbReference type="EMBL" id="CABVLZ010000001">
    <property type="protein sequence ID" value="VVU94647.1"/>
    <property type="molecule type" value="Genomic_DNA"/>
</dbReference>
<dbReference type="InterPro" id="IPR025834">
    <property type="entry name" value="TopoI_C_dom"/>
</dbReference>
<feature type="domain" description="DNA topoisomerase I eukaryotic-type" evidence="10">
    <location>
        <begin position="158"/>
        <end position="520"/>
    </location>
</feature>
<dbReference type="InterPro" id="IPR013030">
    <property type="entry name" value="DNA_topo_DNA_db_N_dom2"/>
</dbReference>
<keyword evidence="5" id="KW-0799">Topoisomerase</keyword>
<dbReference type="GO" id="GO:0006260">
    <property type="term" value="P:DNA replication"/>
    <property type="evidence" value="ECO:0007669"/>
    <property type="project" value="TreeGrafter"/>
</dbReference>
<dbReference type="EC" id="5.6.2.1" evidence="3"/>
<dbReference type="InterPro" id="IPR008336">
    <property type="entry name" value="TopoI_DNA-bd_euk"/>
</dbReference>
<keyword evidence="7 11" id="KW-0413">Isomerase</keyword>
<sequence>MFTLLGGERKKKWTTLVHNGPMFPPLYEPHNIPISYINPINGETQKVYLNPKAEEIATLYAKILGHEILENKTFQKNFWKDWKETLGSDSPIKELRNCDFYEINRYYLNQKNILINLKPEEKEKIKKKKEAIEEKYQYCIIDGKKEKVGNFKIEPPGIFMGRGNNPNLGKIKRRINPEDVIINIGKEAPIPDTPSPNSDWKEVIHDETAIWLSSWKDTITRKNKYIFTSHEAGFKSKSDEKKFNRARELKKIIKKIHLNNNKNIDSTDEKTRQLATALYLIDNLALRVGSSKNKKETADTVGVTSLRVEHLKLLENNYIKLDFLGKDSIRYCNKVKVSQEIYRNLKEFQKDKARKDQLFNLINSQTLNEYLKSFMPKLTSKVFRTYNASETFQKGLNKIESEKMEKLSEGERINFLLELINQANAEVAILCNHQKAISSSFKNQIEKMDERIKKSKKLLKKAKTSKSKSKKERIEKIKKKIKLMQIKKKTKLKMKNVSLGTSKNNYIDPRIIIAFMKKYNIPVDKIFNKTLENRFDWAMNIENDFNF</sequence>
<dbReference type="Gene3D" id="1.10.132.10">
    <property type="match status" value="1"/>
</dbReference>
<dbReference type="InterPro" id="IPR036202">
    <property type="entry name" value="TopoI_DNA-bd_euk_N_sf"/>
</dbReference>
<dbReference type="GO" id="GO:0003917">
    <property type="term" value="F:DNA topoisomerase type I (single strand cut, ATP-independent) activity"/>
    <property type="evidence" value="ECO:0007669"/>
    <property type="project" value="UniProtKB-EC"/>
</dbReference>
<dbReference type="SUPFAM" id="SSF56349">
    <property type="entry name" value="DNA breaking-rejoining enzymes"/>
    <property type="match status" value="1"/>
</dbReference>
<evidence type="ECO:0000256" key="4">
    <source>
        <dbReference type="ARBA" id="ARBA00019632"/>
    </source>
</evidence>
<dbReference type="Gene3D" id="1.10.10.41">
    <property type="entry name" value="Yeast DNA topoisomerase - domain 1"/>
    <property type="match status" value="1"/>
</dbReference>
<evidence type="ECO:0000259" key="10">
    <source>
        <dbReference type="SMART" id="SM00435"/>
    </source>
</evidence>
<evidence type="ECO:0000256" key="5">
    <source>
        <dbReference type="ARBA" id="ARBA00023029"/>
    </source>
</evidence>
<dbReference type="PRINTS" id="PR00416">
    <property type="entry name" value="EUTPISMRASEI"/>
</dbReference>
<evidence type="ECO:0000256" key="1">
    <source>
        <dbReference type="ARBA" id="ARBA00000213"/>
    </source>
</evidence>
<reference evidence="11" key="1">
    <citation type="submission" date="2019-09" db="EMBL/GenBank/DDBJ databases">
        <authorList>
            <person name="Needham M D."/>
        </authorList>
    </citation>
    <scope>NUCLEOTIDE SEQUENCE</scope>
</reference>
<dbReference type="SUPFAM" id="SSF56741">
    <property type="entry name" value="Eukaryotic DNA topoisomerase I, N-terminal DNA-binding fragment"/>
    <property type="match status" value="1"/>
</dbReference>
<dbReference type="InterPro" id="IPR001631">
    <property type="entry name" value="TopoI"/>
</dbReference>
<dbReference type="PANTHER" id="PTHR10290">
    <property type="entry name" value="DNA TOPOISOMERASE I"/>
    <property type="match status" value="1"/>
</dbReference>
<evidence type="ECO:0000256" key="8">
    <source>
        <dbReference type="ARBA" id="ARBA00033297"/>
    </source>
</evidence>
<dbReference type="InterPro" id="IPR013500">
    <property type="entry name" value="TopoI_cat_euk"/>
</dbReference>
<dbReference type="GO" id="GO:0005730">
    <property type="term" value="C:nucleolus"/>
    <property type="evidence" value="ECO:0007669"/>
    <property type="project" value="TreeGrafter"/>
</dbReference>
<organism evidence="11">
    <name type="scientific">seawater metagenome</name>
    <dbReference type="NCBI Taxonomy" id="1561972"/>
    <lineage>
        <taxon>unclassified sequences</taxon>
        <taxon>metagenomes</taxon>
        <taxon>ecological metagenomes</taxon>
    </lineage>
</organism>
<evidence type="ECO:0000256" key="2">
    <source>
        <dbReference type="ARBA" id="ARBA00006645"/>
    </source>
</evidence>
<dbReference type="SMART" id="SM00435">
    <property type="entry name" value="TOPEUc"/>
    <property type="match status" value="1"/>
</dbReference>
<dbReference type="GO" id="GO:0005694">
    <property type="term" value="C:chromosome"/>
    <property type="evidence" value="ECO:0007669"/>
    <property type="project" value="InterPro"/>
</dbReference>
<accession>A0A5E8CHV9</accession>
<keyword evidence="9" id="KW-0175">Coiled coil</keyword>
<comment type="similarity">
    <text evidence="2">Belongs to the type IB topoisomerase family.</text>
</comment>
<dbReference type="PROSITE" id="PS52038">
    <property type="entry name" value="TOPO_IB_2"/>
    <property type="match status" value="1"/>
</dbReference>
<dbReference type="GO" id="GO:0003677">
    <property type="term" value="F:DNA binding"/>
    <property type="evidence" value="ECO:0007669"/>
    <property type="project" value="UniProtKB-KW"/>
</dbReference>
<dbReference type="InterPro" id="IPR014711">
    <property type="entry name" value="TopoI_cat_a-hlx-sub_euk"/>
</dbReference>
<keyword evidence="6" id="KW-0238">DNA-binding</keyword>
<dbReference type="GO" id="GO:0006265">
    <property type="term" value="P:DNA topological change"/>
    <property type="evidence" value="ECO:0007669"/>
    <property type="project" value="InterPro"/>
</dbReference>
<dbReference type="AlphaFoldDB" id="A0A5E8CHV9"/>
<dbReference type="InterPro" id="IPR013034">
    <property type="entry name" value="DNA_topo_DNA_db_N_dom1"/>
</dbReference>
<dbReference type="GO" id="GO:0007059">
    <property type="term" value="P:chromosome segregation"/>
    <property type="evidence" value="ECO:0007669"/>
    <property type="project" value="TreeGrafter"/>
</dbReference>
<gene>
    <name evidence="11" type="ORF">CPAV1605_372</name>
</gene>
<name>A0A5E8CHV9_9ZZZZ</name>
<dbReference type="InterPro" id="IPR051062">
    <property type="entry name" value="Topoisomerase_IB"/>
</dbReference>
<proteinExistence type="inferred from homology"/>
<protein>
    <recommendedName>
        <fullName evidence="4">DNA topoisomerase 1</fullName>
        <ecNumber evidence="3">5.6.2.1</ecNumber>
    </recommendedName>
    <alternativeName>
        <fullName evidence="8">DNA topoisomerase I</fullName>
    </alternativeName>
</protein>
<evidence type="ECO:0000256" key="3">
    <source>
        <dbReference type="ARBA" id="ARBA00012891"/>
    </source>
</evidence>
<dbReference type="InterPro" id="IPR013499">
    <property type="entry name" value="TopoI_euk"/>
</dbReference>
<evidence type="ECO:0000256" key="6">
    <source>
        <dbReference type="ARBA" id="ARBA00023125"/>
    </source>
</evidence>
<feature type="coiled-coil region" evidence="9">
    <location>
        <begin position="445"/>
        <end position="487"/>
    </location>
</feature>
<evidence type="ECO:0000313" key="11">
    <source>
        <dbReference type="EMBL" id="VVU94647.1"/>
    </source>
</evidence>
<dbReference type="InterPro" id="IPR014727">
    <property type="entry name" value="TopoI_cat_a/b-sub_euk"/>
</dbReference>
<dbReference type="Pfam" id="PF14370">
    <property type="entry name" value="Topo_C_assoc"/>
    <property type="match status" value="1"/>
</dbReference>
<dbReference type="Gene3D" id="2.170.11.10">
    <property type="entry name" value="DNA Topoisomerase I, domain 2"/>
    <property type="match status" value="1"/>
</dbReference>
<dbReference type="InterPro" id="IPR011010">
    <property type="entry name" value="DNA_brk_join_enz"/>
</dbReference>
<evidence type="ECO:0000256" key="9">
    <source>
        <dbReference type="SAM" id="Coils"/>
    </source>
</evidence>
<dbReference type="Pfam" id="PF01028">
    <property type="entry name" value="Topoisom_I"/>
    <property type="match status" value="1"/>
</dbReference>
<dbReference type="PANTHER" id="PTHR10290:SF3">
    <property type="entry name" value="DNA TOPOISOMERASE 1"/>
    <property type="match status" value="1"/>
</dbReference>